<dbReference type="Proteomes" id="UP001187682">
    <property type="component" value="Unassembled WGS sequence"/>
</dbReference>
<dbReference type="PANTHER" id="PTHR37852">
    <property type="entry name" value="YALI0B21208P"/>
    <property type="match status" value="1"/>
</dbReference>
<evidence type="ECO:0008006" key="4">
    <source>
        <dbReference type="Google" id="ProtNLM"/>
    </source>
</evidence>
<sequence>MMQQGASDTSASASRAAAANADLPAPGSSTSPDHRPQWSPIDFPRLQMSTPARLALATTGAFAIGMGLGATHGGRTAQLRFRAEHAHRMPVRTTDWYFYHRSKNYHAVYGGLREGLKMGARLGLWAFGLVWLEHTMDRYRGRADLISTVVASLSVSGGVSLWNRFPLTTVARTTKQALGFGLVFGGLQDVLALARGNSVGYVDFVRRRLGSPASSK</sequence>
<evidence type="ECO:0000256" key="1">
    <source>
        <dbReference type="SAM" id="MobiDB-lite"/>
    </source>
</evidence>
<gene>
    <name evidence="2" type="ORF">DNG_05252</name>
</gene>
<protein>
    <recommendedName>
        <fullName evidence="4">Tim17 domain-containing protein</fullName>
    </recommendedName>
</protein>
<proteinExistence type="predicted"/>
<dbReference type="EMBL" id="ONZQ02000006">
    <property type="protein sequence ID" value="SPO02579.1"/>
    <property type="molecule type" value="Genomic_DNA"/>
</dbReference>
<evidence type="ECO:0000313" key="3">
    <source>
        <dbReference type="Proteomes" id="UP001187682"/>
    </source>
</evidence>
<evidence type="ECO:0000313" key="2">
    <source>
        <dbReference type="EMBL" id="SPO02579.1"/>
    </source>
</evidence>
<name>A0AAE8SVL4_9PEZI</name>
<feature type="region of interest" description="Disordered" evidence="1">
    <location>
        <begin position="1"/>
        <end position="42"/>
    </location>
</feature>
<accession>A0AAE8SVL4</accession>
<keyword evidence="3" id="KW-1185">Reference proteome</keyword>
<feature type="compositionally biased region" description="Low complexity" evidence="1">
    <location>
        <begin position="1"/>
        <end position="21"/>
    </location>
</feature>
<dbReference type="AlphaFoldDB" id="A0AAE8SVL4"/>
<reference evidence="2" key="1">
    <citation type="submission" date="2018-03" db="EMBL/GenBank/DDBJ databases">
        <authorList>
            <person name="Guldener U."/>
        </authorList>
    </citation>
    <scope>NUCLEOTIDE SEQUENCE</scope>
</reference>
<organism evidence="2 3">
    <name type="scientific">Cephalotrichum gorgonifer</name>
    <dbReference type="NCBI Taxonomy" id="2041049"/>
    <lineage>
        <taxon>Eukaryota</taxon>
        <taxon>Fungi</taxon>
        <taxon>Dikarya</taxon>
        <taxon>Ascomycota</taxon>
        <taxon>Pezizomycotina</taxon>
        <taxon>Sordariomycetes</taxon>
        <taxon>Hypocreomycetidae</taxon>
        <taxon>Microascales</taxon>
        <taxon>Microascaceae</taxon>
        <taxon>Cephalotrichum</taxon>
    </lineage>
</organism>
<comment type="caution">
    <text evidence="2">The sequence shown here is derived from an EMBL/GenBank/DDBJ whole genome shotgun (WGS) entry which is preliminary data.</text>
</comment>
<dbReference type="PANTHER" id="PTHR37852:SF1">
    <property type="entry name" value="HIG1 DOMAIN-CONTAINING PROTEIN"/>
    <property type="match status" value="1"/>
</dbReference>